<comment type="catalytic activity">
    <reaction evidence="11">
        <text>a very-long-chain acyl-CoA + malonyl-CoA + H(+) = a very-long-chain 3-oxoacyl-CoA + CO2 + CoA</text>
        <dbReference type="Rhea" id="RHEA:32727"/>
        <dbReference type="ChEBI" id="CHEBI:15378"/>
        <dbReference type="ChEBI" id="CHEBI:16526"/>
        <dbReference type="ChEBI" id="CHEBI:57287"/>
        <dbReference type="ChEBI" id="CHEBI:57384"/>
        <dbReference type="ChEBI" id="CHEBI:90725"/>
        <dbReference type="ChEBI" id="CHEBI:90736"/>
        <dbReference type="EC" id="2.3.1.199"/>
    </reaction>
</comment>
<feature type="transmembrane region" description="Helical" evidence="11">
    <location>
        <begin position="69"/>
        <end position="89"/>
    </location>
</feature>
<keyword evidence="8 11" id="KW-0443">Lipid metabolism</keyword>
<evidence type="ECO:0000256" key="8">
    <source>
        <dbReference type="ARBA" id="ARBA00023098"/>
    </source>
</evidence>
<evidence type="ECO:0000256" key="5">
    <source>
        <dbReference type="ARBA" id="ARBA00022692"/>
    </source>
</evidence>
<feature type="transmembrane region" description="Helical" evidence="11">
    <location>
        <begin position="210"/>
        <end position="229"/>
    </location>
</feature>
<dbReference type="PANTHER" id="PTHR11157">
    <property type="entry name" value="FATTY ACID ACYL TRANSFERASE-RELATED"/>
    <property type="match status" value="1"/>
</dbReference>
<accession>A0ABD6ET14</accession>
<evidence type="ECO:0000256" key="2">
    <source>
        <dbReference type="ARBA" id="ARBA00005194"/>
    </source>
</evidence>
<protein>
    <recommendedName>
        <fullName evidence="11">Elongation of very long chain fatty acids protein</fullName>
        <ecNumber evidence="11">2.3.1.199</ecNumber>
    </recommendedName>
    <alternativeName>
        <fullName evidence="11">Very-long-chain 3-oxoacyl-CoA synthase</fullName>
    </alternativeName>
</protein>
<keyword evidence="7 11" id="KW-1133">Transmembrane helix</keyword>
<evidence type="ECO:0000256" key="11">
    <source>
        <dbReference type="RuleBase" id="RU361115"/>
    </source>
</evidence>
<dbReference type="PROSITE" id="PS01188">
    <property type="entry name" value="ELO"/>
    <property type="match status" value="1"/>
</dbReference>
<evidence type="ECO:0000256" key="3">
    <source>
        <dbReference type="ARBA" id="ARBA00022516"/>
    </source>
</evidence>
<evidence type="ECO:0000256" key="7">
    <source>
        <dbReference type="ARBA" id="ARBA00022989"/>
    </source>
</evidence>
<keyword evidence="10 11" id="KW-0275">Fatty acid biosynthesis</keyword>
<evidence type="ECO:0000313" key="13">
    <source>
        <dbReference type="Proteomes" id="UP001608902"/>
    </source>
</evidence>
<dbReference type="GO" id="GO:0006633">
    <property type="term" value="P:fatty acid biosynthetic process"/>
    <property type="evidence" value="ECO:0007669"/>
    <property type="project" value="UniProtKB-KW"/>
</dbReference>
<gene>
    <name evidence="12" type="ORF">AB6A40_008018</name>
</gene>
<comment type="similarity">
    <text evidence="11">Belongs to the ELO family.</text>
</comment>
<comment type="pathway">
    <text evidence="2">Lipid metabolism; fatty acid biosynthesis.</text>
</comment>
<keyword evidence="6 11" id="KW-0276">Fatty acid metabolism</keyword>
<evidence type="ECO:0000256" key="10">
    <source>
        <dbReference type="ARBA" id="ARBA00023160"/>
    </source>
</evidence>
<organism evidence="12 13">
    <name type="scientific">Gnathostoma spinigerum</name>
    <dbReference type="NCBI Taxonomy" id="75299"/>
    <lineage>
        <taxon>Eukaryota</taxon>
        <taxon>Metazoa</taxon>
        <taxon>Ecdysozoa</taxon>
        <taxon>Nematoda</taxon>
        <taxon>Chromadorea</taxon>
        <taxon>Rhabditida</taxon>
        <taxon>Spirurina</taxon>
        <taxon>Gnathostomatomorpha</taxon>
        <taxon>Gnathostomatoidea</taxon>
        <taxon>Gnathostomatidae</taxon>
        <taxon>Gnathostoma</taxon>
    </lineage>
</organism>
<evidence type="ECO:0000256" key="1">
    <source>
        <dbReference type="ARBA" id="ARBA00004141"/>
    </source>
</evidence>
<dbReference type="InterPro" id="IPR002076">
    <property type="entry name" value="ELO_fam"/>
</dbReference>
<dbReference type="InterPro" id="IPR030457">
    <property type="entry name" value="ELO_CS"/>
</dbReference>
<keyword evidence="3 11" id="KW-0444">Lipid biosynthesis</keyword>
<evidence type="ECO:0000256" key="9">
    <source>
        <dbReference type="ARBA" id="ARBA00023136"/>
    </source>
</evidence>
<feature type="transmembrane region" description="Helical" evidence="11">
    <location>
        <begin position="146"/>
        <end position="163"/>
    </location>
</feature>
<dbReference type="EC" id="2.3.1.199" evidence="11"/>
<feature type="transmembrane region" description="Helical" evidence="11">
    <location>
        <begin position="169"/>
        <end position="190"/>
    </location>
</feature>
<dbReference type="Pfam" id="PF01151">
    <property type="entry name" value="ELO"/>
    <property type="match status" value="1"/>
</dbReference>
<evidence type="ECO:0000313" key="12">
    <source>
        <dbReference type="EMBL" id="MFH4981309.1"/>
    </source>
</evidence>
<dbReference type="GO" id="GO:0016020">
    <property type="term" value="C:membrane"/>
    <property type="evidence" value="ECO:0007669"/>
    <property type="project" value="UniProtKB-SubCell"/>
</dbReference>
<dbReference type="GO" id="GO:0009922">
    <property type="term" value="F:fatty acid elongase activity"/>
    <property type="evidence" value="ECO:0007669"/>
    <property type="project" value="UniProtKB-EC"/>
</dbReference>
<evidence type="ECO:0000256" key="6">
    <source>
        <dbReference type="ARBA" id="ARBA00022832"/>
    </source>
</evidence>
<comment type="subcellular location">
    <subcellularLocation>
        <location evidence="1">Membrane</location>
        <topology evidence="1">Multi-pass membrane protein</topology>
    </subcellularLocation>
</comment>
<feature type="transmembrane region" description="Helical" evidence="11">
    <location>
        <begin position="38"/>
        <end position="57"/>
    </location>
</feature>
<proteinExistence type="inferred from homology"/>
<comment type="caution">
    <text evidence="12">The sequence shown here is derived from an EMBL/GenBank/DDBJ whole genome shotgun (WGS) entry which is preliminary data.</text>
</comment>
<dbReference type="PANTHER" id="PTHR11157:SF26">
    <property type="entry name" value="ELONGATION OF LONG CHAIN FATTY ACIDS PROTEIN 1"/>
    <property type="match status" value="1"/>
</dbReference>
<sequence length="278" mass="32435">MDLPHPAKTSDAQQFFDILLSREFPEQSARDWIEVHQISSIKLAIAYAFVVFSLKYFMRTRKPLNLDFLLSSWNLLLSVFSIIGTINLAPEFFSTIAAKGFQASYCRSLEFTKGRVGYWVWLFIVSKTFELFDTVFVVLRKKPLLFLHWYHHILTLIYAFYSYPSAPGFNRWGIFLNFTVHSFMYSYYLLRSLKLRIPGSFARFVTTLQIVQFVISVAILIHLGVLIHIQNVNCDFSGGVYMLAVFMDVTYLILFVNFFLKSYIVEGGKRKYSNKKMN</sequence>
<dbReference type="EMBL" id="JBGFUD010006972">
    <property type="protein sequence ID" value="MFH4981309.1"/>
    <property type="molecule type" value="Genomic_DNA"/>
</dbReference>
<dbReference type="AlphaFoldDB" id="A0ABD6ET14"/>
<feature type="transmembrane region" description="Helical" evidence="11">
    <location>
        <begin position="118"/>
        <end position="139"/>
    </location>
</feature>
<keyword evidence="13" id="KW-1185">Reference proteome</keyword>
<feature type="transmembrane region" description="Helical" evidence="11">
    <location>
        <begin position="241"/>
        <end position="260"/>
    </location>
</feature>
<keyword evidence="5 11" id="KW-0812">Transmembrane</keyword>
<reference evidence="12 13" key="1">
    <citation type="submission" date="2024-08" db="EMBL/GenBank/DDBJ databases">
        <title>Gnathostoma spinigerum genome.</title>
        <authorList>
            <person name="Gonzalez-Bertolin B."/>
            <person name="Monzon S."/>
            <person name="Zaballos A."/>
            <person name="Jimenez P."/>
            <person name="Dekumyoy P."/>
            <person name="Varona S."/>
            <person name="Cuesta I."/>
            <person name="Sumanam S."/>
            <person name="Adisakwattana P."/>
            <person name="Gasser R.B."/>
            <person name="Hernandez-Gonzalez A."/>
            <person name="Young N.D."/>
            <person name="Perteguer M.J."/>
        </authorList>
    </citation>
    <scope>NUCLEOTIDE SEQUENCE [LARGE SCALE GENOMIC DNA]</scope>
    <source>
        <strain evidence="12">AL3</strain>
        <tissue evidence="12">Liver</tissue>
    </source>
</reference>
<keyword evidence="9 11" id="KW-0472">Membrane</keyword>
<keyword evidence="4 11" id="KW-0808">Transferase</keyword>
<name>A0ABD6ET14_9BILA</name>
<evidence type="ECO:0000256" key="4">
    <source>
        <dbReference type="ARBA" id="ARBA00022679"/>
    </source>
</evidence>
<dbReference type="Proteomes" id="UP001608902">
    <property type="component" value="Unassembled WGS sequence"/>
</dbReference>